<dbReference type="EMBL" id="JBHTGL010000008">
    <property type="protein sequence ID" value="MFD0624216.1"/>
    <property type="molecule type" value="Genomic_DNA"/>
</dbReference>
<proteinExistence type="predicted"/>
<evidence type="ECO:0000313" key="5">
    <source>
        <dbReference type="EMBL" id="MFD0624216.1"/>
    </source>
</evidence>
<protein>
    <submittedName>
        <fullName evidence="5">GTPase-associated protein 1-related protein</fullName>
    </submittedName>
</protein>
<dbReference type="InterPro" id="IPR049532">
    <property type="entry name" value="GAP1-like_C"/>
</dbReference>
<feature type="domain" description="GTPase-associated protein 1 N-terminal" evidence="2">
    <location>
        <begin position="3"/>
        <end position="140"/>
    </location>
</feature>
<name>A0ABW2WUA8_9ACTN</name>
<dbReference type="InterPro" id="IPR045401">
    <property type="entry name" value="GAP1-M"/>
</dbReference>
<reference evidence="6" key="1">
    <citation type="journal article" date="2019" name="Int. J. Syst. Evol. Microbiol.">
        <title>The Global Catalogue of Microorganisms (GCM) 10K type strain sequencing project: providing services to taxonomists for standard genome sequencing and annotation.</title>
        <authorList>
            <consortium name="The Broad Institute Genomics Platform"/>
            <consortium name="The Broad Institute Genome Sequencing Center for Infectious Disease"/>
            <person name="Wu L."/>
            <person name="Ma J."/>
        </authorList>
    </citation>
    <scope>NUCLEOTIDE SEQUENCE [LARGE SCALE GENOMIC DNA]</scope>
    <source>
        <strain evidence="6">JCM 12607</strain>
    </source>
</reference>
<feature type="domain" description="GTPase-associated protein 1 middle" evidence="3">
    <location>
        <begin position="155"/>
        <end position="244"/>
    </location>
</feature>
<evidence type="ECO:0000256" key="1">
    <source>
        <dbReference type="SAM" id="MobiDB-lite"/>
    </source>
</evidence>
<dbReference type="Proteomes" id="UP001596915">
    <property type="component" value="Unassembled WGS sequence"/>
</dbReference>
<dbReference type="Pfam" id="PF20013">
    <property type="entry name" value="GAP1-N2"/>
    <property type="match status" value="1"/>
</dbReference>
<evidence type="ECO:0000259" key="2">
    <source>
        <dbReference type="Pfam" id="PF20013"/>
    </source>
</evidence>
<evidence type="ECO:0000259" key="3">
    <source>
        <dbReference type="Pfam" id="PF20014"/>
    </source>
</evidence>
<dbReference type="InterPro" id="IPR045402">
    <property type="entry name" value="GAP1-N2"/>
</dbReference>
<organism evidence="5 6">
    <name type="scientific">Streptomyces sanglieri</name>
    <dbReference type="NCBI Taxonomy" id="193460"/>
    <lineage>
        <taxon>Bacteria</taxon>
        <taxon>Bacillati</taxon>
        <taxon>Actinomycetota</taxon>
        <taxon>Actinomycetes</taxon>
        <taxon>Kitasatosporales</taxon>
        <taxon>Streptomycetaceae</taxon>
        <taxon>Streptomyces</taxon>
    </lineage>
</organism>
<comment type="caution">
    <text evidence="5">The sequence shown here is derived from an EMBL/GenBank/DDBJ whole genome shotgun (WGS) entry which is preliminary data.</text>
</comment>
<accession>A0ABW2WUA8</accession>
<gene>
    <name evidence="5" type="ORF">ACFQ2K_17010</name>
</gene>
<evidence type="ECO:0000259" key="4">
    <source>
        <dbReference type="Pfam" id="PF20052"/>
    </source>
</evidence>
<keyword evidence="6" id="KW-1185">Reference proteome</keyword>
<dbReference type="Pfam" id="PF20014">
    <property type="entry name" value="GAP1-M"/>
    <property type="match status" value="1"/>
</dbReference>
<evidence type="ECO:0000313" key="6">
    <source>
        <dbReference type="Proteomes" id="UP001596915"/>
    </source>
</evidence>
<feature type="domain" description="GTPase-associated protein 1-like C-terminal" evidence="4">
    <location>
        <begin position="274"/>
        <end position="799"/>
    </location>
</feature>
<sequence length="823" mass="86082">MSLAQLHYTSASAASAASADDDGGGSGAHFTAVSTGLPTRVLAEAEQLLRYEPPADAPHRPKPDQLRSLPEAFSFSALPDGGHLLSRAVAFAGHGTLGFHAHAVHLEAGTRLPGDALPITAWRSPSWASSPPDGGTPDRISALPASAAFGPEALNDFAVSRSPWLAAVFADLRRVCEDPSAGRLVLVERHSADVARWIALASAVLPPDDAHRLTFTTYTRRPAHSPHQVVGVLPQDAPQDSGSGAQPLRVRDCAGARPGEPVDDAWAETCARIWRNRSPELFRAAAELPGGPFAAGPLAVTALCAGVPLGAAERAAAAEWAAERPYALDEERTHRLADALTDPDIDRTPSELAAVARLLTALDGRAPASVTGSLGALLVTVAVYGGDVSVAPPGRSVFAEPGGERVAAALVEAVGDDLCAELASGGPVVPDAVPGRSVGRTVQLLRIARLLDVDCTELLPAVVSRMARSLLDEGAGDFGPVLLDLLDEQFDVRTALLGELDRIAPQDASATERLLAGVALPFTGAQALPHLRMCAAAPEARASGGDDLVKVLNAVLRAGGMSPFTEPLVLRTAVGLVWGDGVPTVGEARLLLAGSTSDAHRTAGTWSVLVAAALGAPADEPEAPELAHDLLRGFPQEIDARARGALHLLEFARDVRSGAAGPGWAEQARTLCAGAEPVEPGVREQAFDALAGRLLDPDRPEAELYAFVHCDDPDLIAAYGSAARRDAVLARLRSDPAYVADCFTVWSSHPHAGRAWSETRAALLEEVLRPVVRGLSAGEVTAVEEAAERAGSSRTAEAFRAWNRPEGFRRRLGNRLAARVRRS</sequence>
<feature type="region of interest" description="Disordered" evidence="1">
    <location>
        <begin position="1"/>
        <end position="26"/>
    </location>
</feature>
<dbReference type="Pfam" id="PF20052">
    <property type="entry name" value="GAP1-C"/>
    <property type="match status" value="1"/>
</dbReference>